<evidence type="ECO:0000256" key="4">
    <source>
        <dbReference type="ARBA" id="ARBA00022989"/>
    </source>
</evidence>
<dbReference type="Pfam" id="PF07690">
    <property type="entry name" value="MFS_1"/>
    <property type="match status" value="1"/>
</dbReference>
<dbReference type="CDD" id="cd17328">
    <property type="entry name" value="MFS_spinster_like"/>
    <property type="match status" value="1"/>
</dbReference>
<dbReference type="GO" id="GO:0022857">
    <property type="term" value="F:transmembrane transporter activity"/>
    <property type="evidence" value="ECO:0007669"/>
    <property type="project" value="InterPro"/>
</dbReference>
<evidence type="ECO:0000256" key="5">
    <source>
        <dbReference type="ARBA" id="ARBA00023136"/>
    </source>
</evidence>
<feature type="compositionally biased region" description="Polar residues" evidence="7">
    <location>
        <begin position="447"/>
        <end position="458"/>
    </location>
</feature>
<feature type="transmembrane region" description="Helical" evidence="8">
    <location>
        <begin position="283"/>
        <end position="304"/>
    </location>
</feature>
<comment type="similarity">
    <text evidence="6">Belongs to the major facilitator superfamily. Spinster (TC 2.A.1.49) family.</text>
</comment>
<feature type="transmembrane region" description="Helical" evidence="8">
    <location>
        <begin position="19"/>
        <end position="37"/>
    </location>
</feature>
<dbReference type="AlphaFoldDB" id="A0A183BQM3"/>
<evidence type="ECO:0000256" key="7">
    <source>
        <dbReference type="SAM" id="MobiDB-lite"/>
    </source>
</evidence>
<dbReference type="PANTHER" id="PTHR23505">
    <property type="entry name" value="SPINSTER"/>
    <property type="match status" value="1"/>
</dbReference>
<dbReference type="Proteomes" id="UP000050741">
    <property type="component" value="Unassembled WGS sequence"/>
</dbReference>
<dbReference type="InterPro" id="IPR044770">
    <property type="entry name" value="MFS_spinster-like"/>
</dbReference>
<evidence type="ECO:0000256" key="2">
    <source>
        <dbReference type="ARBA" id="ARBA00022448"/>
    </source>
</evidence>
<dbReference type="InterPro" id="IPR020846">
    <property type="entry name" value="MFS_dom"/>
</dbReference>
<feature type="transmembrane region" description="Helical" evidence="8">
    <location>
        <begin position="43"/>
        <end position="67"/>
    </location>
</feature>
<feature type="transmembrane region" description="Helical" evidence="8">
    <location>
        <begin position="79"/>
        <end position="100"/>
    </location>
</feature>
<feature type="compositionally biased region" description="Low complexity" evidence="7">
    <location>
        <begin position="431"/>
        <end position="446"/>
    </location>
</feature>
<proteinExistence type="inferred from homology"/>
<feature type="transmembrane region" description="Helical" evidence="8">
    <location>
        <begin position="191"/>
        <end position="212"/>
    </location>
</feature>
<keyword evidence="10" id="KW-1185">Reference proteome</keyword>
<feature type="region of interest" description="Disordered" evidence="7">
    <location>
        <begin position="422"/>
        <end position="458"/>
    </location>
</feature>
<dbReference type="Gene3D" id="1.20.1250.20">
    <property type="entry name" value="MFS general substrate transporter like domains"/>
    <property type="match status" value="1"/>
</dbReference>
<reference evidence="11" key="3">
    <citation type="submission" date="2016-06" db="UniProtKB">
        <authorList>
            <consortium name="WormBaseParasite"/>
        </authorList>
    </citation>
    <scope>IDENTIFICATION</scope>
</reference>
<evidence type="ECO:0000313" key="10">
    <source>
        <dbReference type="Proteomes" id="UP000050741"/>
    </source>
</evidence>
<organism evidence="10 11">
    <name type="scientific">Globodera pallida</name>
    <name type="common">Potato cyst nematode worm</name>
    <name type="synonym">Heterodera pallida</name>
    <dbReference type="NCBI Taxonomy" id="36090"/>
    <lineage>
        <taxon>Eukaryota</taxon>
        <taxon>Metazoa</taxon>
        <taxon>Ecdysozoa</taxon>
        <taxon>Nematoda</taxon>
        <taxon>Chromadorea</taxon>
        <taxon>Rhabditida</taxon>
        <taxon>Tylenchina</taxon>
        <taxon>Tylenchomorpha</taxon>
        <taxon>Tylenchoidea</taxon>
        <taxon>Heteroderidae</taxon>
        <taxon>Heteroderinae</taxon>
        <taxon>Globodera</taxon>
    </lineage>
</organism>
<reference evidence="10" key="1">
    <citation type="submission" date="2013-12" db="EMBL/GenBank/DDBJ databases">
        <authorList>
            <person name="Aslett M."/>
        </authorList>
    </citation>
    <scope>NUCLEOTIDE SEQUENCE [LARGE SCALE GENOMIC DNA]</scope>
    <source>
        <strain evidence="10">Lindley</strain>
    </source>
</reference>
<feature type="domain" description="Major facilitator superfamily (MFS) profile" evidence="9">
    <location>
        <begin position="1"/>
        <end position="418"/>
    </location>
</feature>
<name>A0A183BQM3_GLOPA</name>
<evidence type="ECO:0000256" key="1">
    <source>
        <dbReference type="ARBA" id="ARBA00004141"/>
    </source>
</evidence>
<accession>A0A183BQM3</accession>
<protein>
    <submittedName>
        <fullName evidence="11">MFS domain-containing protein</fullName>
    </submittedName>
</protein>
<keyword evidence="5 8" id="KW-0472">Membrane</keyword>
<reference evidence="10" key="2">
    <citation type="submission" date="2014-05" db="EMBL/GenBank/DDBJ databases">
        <title>The genome and life-stage specific transcriptomes of Globodera pallida elucidate key aspects of plant parasitism by a cyst nematode.</title>
        <authorList>
            <person name="Cotton J.A."/>
            <person name="Lilley C.J."/>
            <person name="Jones L.M."/>
            <person name="Kikuchi T."/>
            <person name="Reid A.J."/>
            <person name="Thorpe P."/>
            <person name="Tsai I.J."/>
            <person name="Beasley H."/>
            <person name="Blok V."/>
            <person name="Cock P.J.A."/>
            <person name="Van den Akker S.E."/>
            <person name="Holroyd N."/>
            <person name="Hunt M."/>
            <person name="Mantelin S."/>
            <person name="Naghra H."/>
            <person name="Pain A."/>
            <person name="Palomares-Rius J.E."/>
            <person name="Zarowiecki M."/>
            <person name="Berriman M."/>
            <person name="Jones J.T."/>
            <person name="Urwin P.E."/>
        </authorList>
    </citation>
    <scope>NUCLEOTIDE SEQUENCE [LARGE SCALE GENOMIC DNA]</scope>
    <source>
        <strain evidence="10">Lindley</strain>
    </source>
</reference>
<dbReference type="GO" id="GO:0016020">
    <property type="term" value="C:membrane"/>
    <property type="evidence" value="ECO:0007669"/>
    <property type="project" value="UniProtKB-SubCell"/>
</dbReference>
<dbReference type="SUPFAM" id="SSF103473">
    <property type="entry name" value="MFS general substrate transporter"/>
    <property type="match status" value="1"/>
</dbReference>
<dbReference type="InterPro" id="IPR036259">
    <property type="entry name" value="MFS_trans_sf"/>
</dbReference>
<evidence type="ECO:0000256" key="6">
    <source>
        <dbReference type="ARBA" id="ARBA00024338"/>
    </source>
</evidence>
<evidence type="ECO:0000259" key="9">
    <source>
        <dbReference type="PROSITE" id="PS50850"/>
    </source>
</evidence>
<keyword evidence="4 8" id="KW-1133">Transmembrane helix</keyword>
<dbReference type="PROSITE" id="PS50850">
    <property type="entry name" value="MFS"/>
    <property type="match status" value="1"/>
</dbReference>
<feature type="transmembrane region" description="Helical" evidence="8">
    <location>
        <begin position="120"/>
        <end position="140"/>
    </location>
</feature>
<feature type="transmembrane region" description="Helical" evidence="8">
    <location>
        <begin position="385"/>
        <end position="411"/>
    </location>
</feature>
<sequence length="458" mass="50042">MTVAPICGFLGDRFNRKRIMFVGLSIWVGAVFASSFITENHFWAFLLFRCIVGIGEASYAVIAPTLIADLFVGKLRSRVLMFFYFAIPVGSGLGYVVGSYATLMAKRWEASTDCLDCWQWGIRVTPVLGLFCIVTLLLFVQEPVRGQAEQNASQNVAEDLTAAPSVPTTYETHNVRSCGSDMGYLITNRTFLWSTLGYTAVVFVTGTLAWWVPTAIEHAKAMEEHLNDTSKLDPDEKSQISLIFGAITCLAGILGVSAGSLLAHQWKTGKFCFVYKPTERADALISAVGSFAAVPLMFIAFTLITKSQNLSWFVVFLTILCLCLNWAVNVDMLMSITVPQRRSIACAMQILLSHLFGDATGPYLVGAISDFVRGNSKLPADRFRSLIVAFYLPNALLLLSGVAFLGAAYALPMDLARVKRQRAELKEDGRGTTPSTSATNGASSSNCEPQGRQNDAFE</sequence>
<evidence type="ECO:0000256" key="3">
    <source>
        <dbReference type="ARBA" id="ARBA00022692"/>
    </source>
</evidence>
<feature type="transmembrane region" description="Helical" evidence="8">
    <location>
        <begin position="310"/>
        <end position="332"/>
    </location>
</feature>
<keyword evidence="3 8" id="KW-0812">Transmembrane</keyword>
<dbReference type="WBParaSite" id="GPLIN_000290900">
    <property type="protein sequence ID" value="GPLIN_000290900"/>
    <property type="gene ID" value="GPLIN_000290900"/>
</dbReference>
<evidence type="ECO:0000256" key="8">
    <source>
        <dbReference type="SAM" id="Phobius"/>
    </source>
</evidence>
<keyword evidence="2" id="KW-0813">Transport</keyword>
<feature type="transmembrane region" description="Helical" evidence="8">
    <location>
        <begin position="240"/>
        <end position="262"/>
    </location>
</feature>
<comment type="subcellular location">
    <subcellularLocation>
        <location evidence="1">Membrane</location>
        <topology evidence="1">Multi-pass membrane protein</topology>
    </subcellularLocation>
</comment>
<evidence type="ECO:0000313" key="11">
    <source>
        <dbReference type="WBParaSite" id="GPLIN_000290900"/>
    </source>
</evidence>
<feature type="transmembrane region" description="Helical" evidence="8">
    <location>
        <begin position="344"/>
        <end position="365"/>
    </location>
</feature>
<dbReference type="PANTHER" id="PTHR23505:SF79">
    <property type="entry name" value="PROTEIN SPINSTER"/>
    <property type="match status" value="1"/>
</dbReference>
<dbReference type="InterPro" id="IPR011701">
    <property type="entry name" value="MFS"/>
</dbReference>